<feature type="region of interest" description="Disordered" evidence="1">
    <location>
        <begin position="104"/>
        <end position="126"/>
    </location>
</feature>
<gene>
    <name evidence="3" type="ORF">FAM18157_01736</name>
</gene>
<reference evidence="3 4" key="1">
    <citation type="journal article" date="2018" name="Front. Microbiol.">
        <title>Conversion of Methionine to Cysteine in Lactobacillus paracasei Depends on the Highly Mobile cysK-ctl-cysE Gene Cluster.</title>
        <authorList>
            <person name="Wuthrich D."/>
            <person name="Irmler S."/>
            <person name="Berthoud H."/>
            <person name="Guggenbuhl B."/>
            <person name="Eugster E."/>
            <person name="Bruggmann R."/>
        </authorList>
    </citation>
    <scope>NUCLEOTIDE SEQUENCE [LARGE SCALE GENOMIC DNA]</scope>
    <source>
        <strain evidence="3 4">FAM18157</strain>
    </source>
</reference>
<name>A0A422M1R5_LACPA</name>
<dbReference type="Proteomes" id="UP000284716">
    <property type="component" value="Unassembled WGS sequence"/>
</dbReference>
<protein>
    <submittedName>
        <fullName evidence="3">Uncharacterized protein</fullName>
    </submittedName>
</protein>
<evidence type="ECO:0000256" key="2">
    <source>
        <dbReference type="SAM" id="Phobius"/>
    </source>
</evidence>
<dbReference type="RefSeq" id="WP_016385879.1">
    <property type="nucleotide sequence ID" value="NZ_LKFJ01000057.1"/>
</dbReference>
<accession>A0A422M1R5</accession>
<organism evidence="3 4">
    <name type="scientific">Lacticaseibacillus paracasei</name>
    <name type="common">Lactobacillus paracasei</name>
    <dbReference type="NCBI Taxonomy" id="1597"/>
    <lineage>
        <taxon>Bacteria</taxon>
        <taxon>Bacillati</taxon>
        <taxon>Bacillota</taxon>
        <taxon>Bacilli</taxon>
        <taxon>Lactobacillales</taxon>
        <taxon>Lactobacillaceae</taxon>
        <taxon>Lacticaseibacillus</taxon>
    </lineage>
</organism>
<feature type="transmembrane region" description="Helical" evidence="2">
    <location>
        <begin position="58"/>
        <end position="77"/>
    </location>
</feature>
<feature type="transmembrane region" description="Helical" evidence="2">
    <location>
        <begin position="28"/>
        <end position="46"/>
    </location>
</feature>
<evidence type="ECO:0000256" key="1">
    <source>
        <dbReference type="SAM" id="MobiDB-lite"/>
    </source>
</evidence>
<keyword evidence="2" id="KW-0812">Transmembrane</keyword>
<evidence type="ECO:0000313" key="3">
    <source>
        <dbReference type="EMBL" id="RND80751.1"/>
    </source>
</evidence>
<sequence>MFWVWLILALLAIGIVFALIKFLFAIWFVIVPILLVIAGIFITARFNLFTSKSRGKFIALWAIVSAISITLFTFGIYNSSTATTKSKPEQTASSSKIKISEIKSSSISESTEEESASSSGKDESQLKLGMTKEEIVNLLGEPDSKSDFSWSYGGKDIYFNDYEHLSGGNMGNLVDQVLASGRKSRASASNETNTQKAFAQSFGQKAVDRLQKMPTVYKSTQLDATTMEYMWNSEHGIMIRLDTADRMTNVYLYDSNADYGKGRLLYSGRTIFTSPKVYNFYN</sequence>
<comment type="caution">
    <text evidence="3">The sequence shown here is derived from an EMBL/GenBank/DDBJ whole genome shotgun (WGS) entry which is preliminary data.</text>
</comment>
<keyword evidence="2" id="KW-0472">Membrane</keyword>
<dbReference type="EMBL" id="LKFS01000071">
    <property type="protein sequence ID" value="RND80751.1"/>
    <property type="molecule type" value="Genomic_DNA"/>
</dbReference>
<keyword evidence="2" id="KW-1133">Transmembrane helix</keyword>
<dbReference type="AlphaFoldDB" id="A0A422M1R5"/>
<evidence type="ECO:0000313" key="4">
    <source>
        <dbReference type="Proteomes" id="UP000284716"/>
    </source>
</evidence>
<proteinExistence type="predicted"/>